<evidence type="ECO:0000313" key="1">
    <source>
        <dbReference type="EMBL" id="KAJ9599635.1"/>
    </source>
</evidence>
<keyword evidence="2" id="KW-1185">Reference proteome</keyword>
<comment type="caution">
    <text evidence="1">The sequence shown here is derived from an EMBL/GenBank/DDBJ whole genome shotgun (WGS) entry which is preliminary data.</text>
</comment>
<dbReference type="EMBL" id="JASPKZ010000767">
    <property type="protein sequence ID" value="KAJ9599635.1"/>
    <property type="molecule type" value="Genomic_DNA"/>
</dbReference>
<feature type="non-terminal residue" evidence="1">
    <location>
        <position position="51"/>
    </location>
</feature>
<reference evidence="1" key="2">
    <citation type="submission" date="2023-05" db="EMBL/GenBank/DDBJ databases">
        <authorList>
            <person name="Fouks B."/>
        </authorList>
    </citation>
    <scope>NUCLEOTIDE SEQUENCE</scope>
    <source>
        <strain evidence="1">Stay&amp;Tobe</strain>
        <tissue evidence="1">Testes</tissue>
    </source>
</reference>
<gene>
    <name evidence="1" type="ORF">L9F63_026517</name>
</gene>
<protein>
    <submittedName>
        <fullName evidence="1">Uncharacterized protein</fullName>
    </submittedName>
</protein>
<name>A0AAD8EQP5_DIPPU</name>
<reference evidence="1" key="1">
    <citation type="journal article" date="2023" name="IScience">
        <title>Live-bearing cockroach genome reveals convergent evolutionary mechanisms linked to viviparity in insects and beyond.</title>
        <authorList>
            <person name="Fouks B."/>
            <person name="Harrison M.C."/>
            <person name="Mikhailova A.A."/>
            <person name="Marchal E."/>
            <person name="English S."/>
            <person name="Carruthers M."/>
            <person name="Jennings E.C."/>
            <person name="Chiamaka E.L."/>
            <person name="Frigard R.A."/>
            <person name="Pippel M."/>
            <person name="Attardo G.M."/>
            <person name="Benoit J.B."/>
            <person name="Bornberg-Bauer E."/>
            <person name="Tobe S.S."/>
        </authorList>
    </citation>
    <scope>NUCLEOTIDE SEQUENCE</scope>
    <source>
        <strain evidence="1">Stay&amp;Tobe</strain>
    </source>
</reference>
<proteinExistence type="predicted"/>
<organism evidence="1 2">
    <name type="scientific">Diploptera punctata</name>
    <name type="common">Pacific beetle cockroach</name>
    <dbReference type="NCBI Taxonomy" id="6984"/>
    <lineage>
        <taxon>Eukaryota</taxon>
        <taxon>Metazoa</taxon>
        <taxon>Ecdysozoa</taxon>
        <taxon>Arthropoda</taxon>
        <taxon>Hexapoda</taxon>
        <taxon>Insecta</taxon>
        <taxon>Pterygota</taxon>
        <taxon>Neoptera</taxon>
        <taxon>Polyneoptera</taxon>
        <taxon>Dictyoptera</taxon>
        <taxon>Blattodea</taxon>
        <taxon>Blaberoidea</taxon>
        <taxon>Blaberidae</taxon>
        <taxon>Diplopterinae</taxon>
        <taxon>Diploptera</taxon>
    </lineage>
</organism>
<feature type="non-terminal residue" evidence="1">
    <location>
        <position position="1"/>
    </location>
</feature>
<dbReference type="Proteomes" id="UP001233999">
    <property type="component" value="Unassembled WGS sequence"/>
</dbReference>
<evidence type="ECO:0000313" key="2">
    <source>
        <dbReference type="Proteomes" id="UP001233999"/>
    </source>
</evidence>
<accession>A0AAD8EQP5</accession>
<sequence length="51" mass="6207">SASPIKHYHISTQLLHLYDMLLNLKHRQFNNKLKYWKYNNNLTNSIADWGY</sequence>
<dbReference type="AlphaFoldDB" id="A0AAD8EQP5"/>